<organism evidence="1 2">
    <name type="scientific">Ligilactobacillus acidipiscis</name>
    <dbReference type="NCBI Taxonomy" id="89059"/>
    <lineage>
        <taxon>Bacteria</taxon>
        <taxon>Bacillati</taxon>
        <taxon>Bacillota</taxon>
        <taxon>Bacilli</taxon>
        <taxon>Lactobacillales</taxon>
        <taxon>Lactobacillaceae</taxon>
        <taxon>Ligilactobacillus</taxon>
    </lineage>
</organism>
<sequence length="38" mass="4276">MFIESRTRQAPVPQESKMIPTRPMIVDFSAKDDLIAGV</sequence>
<name>A0A1K1KQG1_9LACO</name>
<proteinExistence type="predicted"/>
<dbReference type="EMBL" id="LT630287">
    <property type="protein sequence ID" value="SFV39646.1"/>
    <property type="molecule type" value="Genomic_DNA"/>
</dbReference>
<reference evidence="2" key="1">
    <citation type="submission" date="2016-11" db="EMBL/GenBank/DDBJ databases">
        <authorList>
            <person name="Papadimitriou K."/>
        </authorList>
    </citation>
    <scope>NUCLEOTIDE SEQUENCE [LARGE SCALE GENOMIC DNA]</scope>
    <source>
        <strain evidence="2">ACA-DC 1533</strain>
    </source>
</reference>
<gene>
    <name evidence="1" type="ORF">LAC1533_0226</name>
</gene>
<accession>A0A1K1KQG1</accession>
<evidence type="ECO:0000313" key="2">
    <source>
        <dbReference type="Proteomes" id="UP000190935"/>
    </source>
</evidence>
<dbReference type="KEGG" id="laca:LAC1533_0226"/>
<dbReference type="Proteomes" id="UP000190935">
    <property type="component" value="Chromosome I"/>
</dbReference>
<evidence type="ECO:0000313" key="1">
    <source>
        <dbReference type="EMBL" id="SFV39646.1"/>
    </source>
</evidence>
<dbReference type="AlphaFoldDB" id="A0A1K1KQG1"/>
<protein>
    <submittedName>
        <fullName evidence="1">Uncharacterized protein</fullName>
    </submittedName>
</protein>